<evidence type="ECO:0000313" key="7">
    <source>
        <dbReference type="Proteomes" id="UP000000467"/>
    </source>
</evidence>
<dbReference type="PANTHER" id="PTHR30295">
    <property type="entry name" value="BACTERIOFERRITIN"/>
    <property type="match status" value="1"/>
</dbReference>
<dbReference type="InterPro" id="IPR007760">
    <property type="entry name" value="Mn_catalase"/>
</dbReference>
<comment type="similarity">
    <text evidence="1">Belongs to the manganese catalase family.</text>
</comment>
<gene>
    <name evidence="6" type="ordered locus">Tph_c21830</name>
</gene>
<dbReference type="KEGG" id="tpz:Tph_c21830"/>
<dbReference type="GO" id="GO:0020037">
    <property type="term" value="F:heme binding"/>
    <property type="evidence" value="ECO:0007669"/>
    <property type="project" value="TreeGrafter"/>
</dbReference>
<feature type="binding site" evidence="4">
    <location>
        <position position="137"/>
    </location>
    <ligand>
        <name>Mn(2+)</name>
        <dbReference type="ChEBI" id="CHEBI:29035"/>
        <label>1</label>
    </ligand>
</feature>
<dbReference type="RefSeq" id="WP_015051249.1">
    <property type="nucleotide sequence ID" value="NC_018870.1"/>
</dbReference>
<reference evidence="6 7" key="1">
    <citation type="journal article" date="2012" name="BMC Genomics">
        <title>Genome-guided analysis of physiological and morphological traits of the fermentative acetate oxidizer Thermacetogenium phaeum.</title>
        <authorList>
            <person name="Oehler D."/>
            <person name="Poehlein A."/>
            <person name="Leimbach A."/>
            <person name="Muller N."/>
            <person name="Daniel R."/>
            <person name="Gottschalk G."/>
            <person name="Schink B."/>
        </authorList>
    </citation>
    <scope>NUCLEOTIDE SEQUENCE [LARGE SCALE GENOMIC DNA]</scope>
    <source>
        <strain evidence="7">ATCC BAA-254 / DSM 26808 / PB</strain>
    </source>
</reference>
<dbReference type="HOGENOM" id="CLU_102478_1_0_9"/>
<proteinExistence type="inferred from homology"/>
<keyword evidence="5" id="KW-0106">Calcium</keyword>
<feature type="binding site" evidence="4">
    <location>
        <position position="83"/>
    </location>
    <ligand>
        <name>Mn(2+)</name>
        <dbReference type="ChEBI" id="CHEBI:29035"/>
        <label>1</label>
    </ligand>
</feature>
<dbReference type="AlphaFoldDB" id="K4LK98"/>
<name>K4LK98_THEPS</name>
<dbReference type="OrthoDB" id="9791649at2"/>
<dbReference type="GO" id="GO:0005829">
    <property type="term" value="C:cytosol"/>
    <property type="evidence" value="ECO:0007669"/>
    <property type="project" value="TreeGrafter"/>
</dbReference>
<dbReference type="InterPro" id="IPR009078">
    <property type="entry name" value="Ferritin-like_SF"/>
</dbReference>
<keyword evidence="2" id="KW-0409">Iron storage</keyword>
<dbReference type="Pfam" id="PF05067">
    <property type="entry name" value="Mn_catalase"/>
    <property type="match status" value="1"/>
</dbReference>
<dbReference type="InterPro" id="IPR012347">
    <property type="entry name" value="Ferritin-like"/>
</dbReference>
<feature type="binding site" evidence="4">
    <location>
        <position position="51"/>
    </location>
    <ligand>
        <name>Mn(2+)</name>
        <dbReference type="ChEBI" id="CHEBI:29035"/>
        <label>1</label>
    </ligand>
</feature>
<dbReference type="GO" id="GO:0004322">
    <property type="term" value="F:ferroxidase activity"/>
    <property type="evidence" value="ECO:0007669"/>
    <property type="project" value="TreeGrafter"/>
</dbReference>
<comment type="cofactor">
    <cofactor evidence="5">
        <name>Ca(2+)</name>
        <dbReference type="ChEBI" id="CHEBI:29108"/>
    </cofactor>
    <text evidence="5">Binds 1 Ca(2+) ion per subunit.</text>
</comment>
<evidence type="ECO:0000256" key="3">
    <source>
        <dbReference type="ARBA" id="ARBA00023004"/>
    </source>
</evidence>
<dbReference type="Gene3D" id="1.20.1260.10">
    <property type="match status" value="2"/>
</dbReference>
<feature type="binding site" evidence="5">
    <location>
        <position position="74"/>
    </location>
    <ligand>
        <name>Ca(2+)</name>
        <dbReference type="ChEBI" id="CHEBI:29108"/>
    </ligand>
</feature>
<keyword evidence="4" id="KW-0479">Metal-binding</keyword>
<dbReference type="Proteomes" id="UP000000467">
    <property type="component" value="Chromosome"/>
</dbReference>
<feature type="binding site" evidence="4">
    <location>
        <position position="86"/>
    </location>
    <ligand>
        <name>Mn(2+)</name>
        <dbReference type="ChEBI" id="CHEBI:29035"/>
        <label>1</label>
    </ligand>
</feature>
<dbReference type="STRING" id="1089553.Tph_c21830"/>
<dbReference type="eggNOG" id="COG3546">
    <property type="taxonomic scope" value="Bacteria"/>
</dbReference>
<keyword evidence="3" id="KW-0408">Iron</keyword>
<sequence>MSMEPPETKGCVTPAVFKCAYPAPYPEVRVAGPNPKYAQLLLEDYAGMVSELTAVTQYIYHHFVLEDENREVADLLSCIALVEMHHQEILAQTIKMLGVNPRYRTIERNNTERYWNATFVFYGTSLCDRLTADVASEWAAIANYRKHQRMIDDPYVKKILDRIILDELHHVVLFNQVIEKYCQPHFPKYKT</sequence>
<keyword evidence="7" id="KW-1185">Reference proteome</keyword>
<comment type="cofactor">
    <cofactor evidence="4">
        <name>Mn(2+)</name>
        <dbReference type="ChEBI" id="CHEBI:29035"/>
    </cofactor>
    <text evidence="4">Binds 2 manganese ions per subunit.</text>
</comment>
<dbReference type="PANTHER" id="PTHR30295:SF0">
    <property type="entry name" value="BACTERIOFERRITIN"/>
    <property type="match status" value="1"/>
</dbReference>
<feature type="binding site" evidence="4">
    <location>
        <position position="170"/>
    </location>
    <ligand>
        <name>Mn(2+)</name>
        <dbReference type="ChEBI" id="CHEBI:29035"/>
        <label>1</label>
    </ligand>
</feature>
<evidence type="ECO:0000256" key="1">
    <source>
        <dbReference type="ARBA" id="ARBA00007644"/>
    </source>
</evidence>
<accession>K4LK98</accession>
<dbReference type="CDD" id="cd07908">
    <property type="entry name" value="Mn_catalase_like"/>
    <property type="match status" value="1"/>
</dbReference>
<organism evidence="6 7">
    <name type="scientific">Thermacetogenium phaeum (strain ATCC BAA-254 / DSM 26808 / PB)</name>
    <dbReference type="NCBI Taxonomy" id="1089553"/>
    <lineage>
        <taxon>Bacteria</taxon>
        <taxon>Bacillati</taxon>
        <taxon>Bacillota</taxon>
        <taxon>Clostridia</taxon>
        <taxon>Thermoanaerobacterales</taxon>
        <taxon>Thermoanaerobacteraceae</taxon>
        <taxon>Thermacetogenium</taxon>
    </lineage>
</organism>
<dbReference type="EMBL" id="CP003732">
    <property type="protein sequence ID" value="AFV12375.1"/>
    <property type="molecule type" value="Genomic_DNA"/>
</dbReference>
<evidence type="ECO:0000256" key="4">
    <source>
        <dbReference type="PIRSR" id="PIRSR607760-1"/>
    </source>
</evidence>
<evidence type="ECO:0000256" key="2">
    <source>
        <dbReference type="ARBA" id="ARBA00022434"/>
    </source>
</evidence>
<dbReference type="GO" id="GO:0005506">
    <property type="term" value="F:iron ion binding"/>
    <property type="evidence" value="ECO:0007669"/>
    <property type="project" value="TreeGrafter"/>
</dbReference>
<evidence type="ECO:0000313" key="6">
    <source>
        <dbReference type="EMBL" id="AFV12375.1"/>
    </source>
</evidence>
<dbReference type="SUPFAM" id="SSF47240">
    <property type="entry name" value="Ferritin-like"/>
    <property type="match status" value="1"/>
</dbReference>
<keyword evidence="4" id="KW-0464">Manganese</keyword>
<evidence type="ECO:0000256" key="5">
    <source>
        <dbReference type="PIRSR" id="PIRSR607760-2"/>
    </source>
</evidence>
<protein>
    <submittedName>
        <fullName evidence="6">Manganese containing catalase</fullName>
    </submittedName>
</protein>
<dbReference type="GO" id="GO:0006879">
    <property type="term" value="P:intracellular iron ion homeostasis"/>
    <property type="evidence" value="ECO:0007669"/>
    <property type="project" value="UniProtKB-KW"/>
</dbReference>